<organism evidence="1 2">
    <name type="scientific">Trifolium pratense</name>
    <name type="common">Red clover</name>
    <dbReference type="NCBI Taxonomy" id="57577"/>
    <lineage>
        <taxon>Eukaryota</taxon>
        <taxon>Viridiplantae</taxon>
        <taxon>Streptophyta</taxon>
        <taxon>Embryophyta</taxon>
        <taxon>Tracheophyta</taxon>
        <taxon>Spermatophyta</taxon>
        <taxon>Magnoliopsida</taxon>
        <taxon>eudicotyledons</taxon>
        <taxon>Gunneridae</taxon>
        <taxon>Pentapetalae</taxon>
        <taxon>rosids</taxon>
        <taxon>fabids</taxon>
        <taxon>Fabales</taxon>
        <taxon>Fabaceae</taxon>
        <taxon>Papilionoideae</taxon>
        <taxon>50 kb inversion clade</taxon>
        <taxon>NPAAA clade</taxon>
        <taxon>Hologalegina</taxon>
        <taxon>IRL clade</taxon>
        <taxon>Trifolieae</taxon>
        <taxon>Trifolium</taxon>
    </lineage>
</organism>
<sequence>MVFETHLYSWSGIGTLKLKEIWSKQPLNRICANNIKALDQRVGFLTIGESAFPLIFTEFGFDQSGSTVEDN</sequence>
<reference evidence="1 2" key="1">
    <citation type="journal article" date="2014" name="Am. J. Bot.">
        <title>Genome assembly and annotation for red clover (Trifolium pratense; Fabaceae).</title>
        <authorList>
            <person name="Istvanek J."/>
            <person name="Jaros M."/>
            <person name="Krenek A."/>
            <person name="Repkova J."/>
        </authorList>
    </citation>
    <scope>NUCLEOTIDE SEQUENCE [LARGE SCALE GENOMIC DNA]</scope>
    <source>
        <strain evidence="2">cv. Tatra</strain>
        <tissue evidence="1">Young leaves</tissue>
    </source>
</reference>
<dbReference type="EMBL" id="ASHM01094976">
    <property type="protein sequence ID" value="PNX65156.1"/>
    <property type="molecule type" value="Genomic_DNA"/>
</dbReference>
<dbReference type="ExpressionAtlas" id="A0A2K3KFT7">
    <property type="expression patterns" value="baseline"/>
</dbReference>
<dbReference type="Proteomes" id="UP000236291">
    <property type="component" value="Unassembled WGS sequence"/>
</dbReference>
<name>A0A2K3KFT7_TRIPR</name>
<reference evidence="1 2" key="2">
    <citation type="journal article" date="2017" name="Front. Plant Sci.">
        <title>Gene Classification and Mining of Molecular Markers Useful in Red Clover (Trifolium pratense) Breeding.</title>
        <authorList>
            <person name="Istvanek J."/>
            <person name="Dluhosova J."/>
            <person name="Dluhos P."/>
            <person name="Patkova L."/>
            <person name="Nedelnik J."/>
            <person name="Repkova J."/>
        </authorList>
    </citation>
    <scope>NUCLEOTIDE SEQUENCE [LARGE SCALE GENOMIC DNA]</scope>
    <source>
        <strain evidence="2">cv. Tatra</strain>
        <tissue evidence="1">Young leaves</tissue>
    </source>
</reference>
<accession>A0A2K3KFT7</accession>
<dbReference type="PANTHER" id="PTHR31263:SF50">
    <property type="entry name" value="HYDROLYZING O-GLYCOSYL COMPOUNDS HYDROLASE"/>
    <property type="match status" value="1"/>
</dbReference>
<gene>
    <name evidence="1" type="ORF">L195_g054401</name>
</gene>
<evidence type="ECO:0000313" key="1">
    <source>
        <dbReference type="EMBL" id="PNX65156.1"/>
    </source>
</evidence>
<dbReference type="AlphaFoldDB" id="A0A2K3KFT7"/>
<dbReference type="PANTHER" id="PTHR31263">
    <property type="entry name" value="CELLULASE FAMILY PROTEIN (AFU_ORTHOLOGUE AFUA_5G14560)"/>
    <property type="match status" value="1"/>
</dbReference>
<protein>
    <submittedName>
        <fullName evidence="1">Endoglucanase e1</fullName>
    </submittedName>
</protein>
<proteinExistence type="predicted"/>
<evidence type="ECO:0000313" key="2">
    <source>
        <dbReference type="Proteomes" id="UP000236291"/>
    </source>
</evidence>
<comment type="caution">
    <text evidence="1">The sequence shown here is derived from an EMBL/GenBank/DDBJ whole genome shotgun (WGS) entry which is preliminary data.</text>
</comment>
<feature type="non-terminal residue" evidence="1">
    <location>
        <position position="71"/>
    </location>
</feature>